<feature type="compositionally biased region" description="Basic and acidic residues" evidence="1">
    <location>
        <begin position="94"/>
        <end position="111"/>
    </location>
</feature>
<protein>
    <submittedName>
        <fullName evidence="2">Uncharacterized protein</fullName>
    </submittedName>
</protein>
<evidence type="ECO:0000313" key="2">
    <source>
        <dbReference type="EMBL" id="RDU66455.1"/>
    </source>
</evidence>
<keyword evidence="3" id="KW-1185">Reference proteome</keyword>
<reference evidence="2 3" key="1">
    <citation type="submission" date="2018-04" db="EMBL/GenBank/DDBJ databases">
        <title>Novel Campyloabacter and Helicobacter Species and Strains.</title>
        <authorList>
            <person name="Mannion A.J."/>
            <person name="Shen Z."/>
            <person name="Fox J.G."/>
        </authorList>
    </citation>
    <scope>NUCLEOTIDE SEQUENCE [LARGE SCALE GENOMIC DNA]</scope>
    <source>
        <strain evidence="2 3">MIT 12-6600</strain>
    </source>
</reference>
<organism evidence="2 3">
    <name type="scientific">Helicobacter equorum</name>
    <dbReference type="NCBI Taxonomy" id="361872"/>
    <lineage>
        <taxon>Bacteria</taxon>
        <taxon>Pseudomonadati</taxon>
        <taxon>Campylobacterota</taxon>
        <taxon>Epsilonproteobacteria</taxon>
        <taxon>Campylobacterales</taxon>
        <taxon>Helicobacteraceae</taxon>
        <taxon>Helicobacter</taxon>
    </lineage>
</organism>
<sequence>MQKRKQAKMEKFINKFKNKNAKKKRIDIFGENVTIPAETYEALSYLVKKVGVSFILESAEYKNFIDFLVGVSNLLREKEQEEKELPKGLYKKHSTNENKEEDKDKLVEREG</sequence>
<dbReference type="EMBL" id="NXLT01000006">
    <property type="protein sequence ID" value="RDU66455.1"/>
    <property type="molecule type" value="Genomic_DNA"/>
</dbReference>
<proteinExistence type="predicted"/>
<evidence type="ECO:0000256" key="1">
    <source>
        <dbReference type="SAM" id="MobiDB-lite"/>
    </source>
</evidence>
<evidence type="ECO:0000313" key="3">
    <source>
        <dbReference type="Proteomes" id="UP000256514"/>
    </source>
</evidence>
<dbReference type="RefSeq" id="WP_115571409.1">
    <property type="nucleotide sequence ID" value="NZ_NXLT01000006.1"/>
</dbReference>
<comment type="caution">
    <text evidence="2">The sequence shown here is derived from an EMBL/GenBank/DDBJ whole genome shotgun (WGS) entry which is preliminary data.</text>
</comment>
<name>A0A3D8INE8_9HELI</name>
<feature type="region of interest" description="Disordered" evidence="1">
    <location>
        <begin position="80"/>
        <end position="111"/>
    </location>
</feature>
<dbReference type="Proteomes" id="UP000256514">
    <property type="component" value="Unassembled WGS sequence"/>
</dbReference>
<gene>
    <name evidence="2" type="ORF">CQA54_07075</name>
</gene>
<accession>A0A3D8INE8</accession>
<dbReference type="AlphaFoldDB" id="A0A3D8INE8"/>